<dbReference type="InterPro" id="IPR007110">
    <property type="entry name" value="Ig-like_dom"/>
</dbReference>
<dbReference type="PRINTS" id="PR00213">
    <property type="entry name" value="MYELINP0"/>
</dbReference>
<dbReference type="InterPro" id="IPR013106">
    <property type="entry name" value="Ig_V-set"/>
</dbReference>
<keyword evidence="4 11" id="KW-0732">Signal</keyword>
<dbReference type="Proteomes" id="UP001046870">
    <property type="component" value="Chromosome 3"/>
</dbReference>
<keyword evidence="6 10" id="KW-0472">Membrane</keyword>
<feature type="chain" id="PRO_5038933716" description="Ig-like domain-containing protein" evidence="11">
    <location>
        <begin position="27"/>
        <end position="252"/>
    </location>
</feature>
<evidence type="ECO:0000256" key="11">
    <source>
        <dbReference type="SAM" id="SignalP"/>
    </source>
</evidence>
<feature type="domain" description="Ig-like" evidence="12">
    <location>
        <begin position="26"/>
        <end position="141"/>
    </location>
</feature>
<evidence type="ECO:0000256" key="5">
    <source>
        <dbReference type="ARBA" id="ARBA00022989"/>
    </source>
</evidence>
<dbReference type="OrthoDB" id="8737888at2759"/>
<proteinExistence type="inferred from homology"/>
<evidence type="ECO:0000256" key="2">
    <source>
        <dbReference type="ARBA" id="ARBA00007180"/>
    </source>
</evidence>
<evidence type="ECO:0000256" key="4">
    <source>
        <dbReference type="ARBA" id="ARBA00022729"/>
    </source>
</evidence>
<keyword evidence="5 10" id="KW-1133">Transmembrane helix</keyword>
<evidence type="ECO:0000256" key="3">
    <source>
        <dbReference type="ARBA" id="ARBA00022692"/>
    </source>
</evidence>
<name>A0A9D3QBK2_MEGAT</name>
<keyword evidence="9" id="KW-0393">Immunoglobulin domain</keyword>
<evidence type="ECO:0000256" key="10">
    <source>
        <dbReference type="SAM" id="Phobius"/>
    </source>
</evidence>
<dbReference type="PANTHER" id="PTHR13869:SF20">
    <property type="entry name" value="MYELIN PROTEIN ZERO-LIKE PROTEIN 3"/>
    <property type="match status" value="1"/>
</dbReference>
<sequence>MWCGINSKNVTLLCIFLSLGLNQVCPIQVSSPTTLSAAQGDAVTLKCTFWSHTSATSMLSVDWSFRPQSGGPAHTFFHFFSVEYPPKEGPFQGRVKWQGNPRWGVASILLLNASLSDNGTYTCTVRNPPDVHGAPAHIQLTVTPRGHPLRFTYVAVLLALVLLPSVIIALLLLGRACCLGCCCRSPRWDEPPVQGLHSTDRERALYEKPTTKQQIDECCKMYLQDPEFGEYYIHNKRLQAEIVDEAVAESQC</sequence>
<dbReference type="SMART" id="SM00406">
    <property type="entry name" value="IGv"/>
    <property type="match status" value="1"/>
</dbReference>
<organism evidence="13 14">
    <name type="scientific">Megalops atlanticus</name>
    <name type="common">Tarpon</name>
    <name type="synonym">Clupea gigantea</name>
    <dbReference type="NCBI Taxonomy" id="7932"/>
    <lineage>
        <taxon>Eukaryota</taxon>
        <taxon>Metazoa</taxon>
        <taxon>Chordata</taxon>
        <taxon>Craniata</taxon>
        <taxon>Vertebrata</taxon>
        <taxon>Euteleostomi</taxon>
        <taxon>Actinopterygii</taxon>
        <taxon>Neopterygii</taxon>
        <taxon>Teleostei</taxon>
        <taxon>Elopiformes</taxon>
        <taxon>Megalopidae</taxon>
        <taxon>Megalops</taxon>
    </lineage>
</organism>
<evidence type="ECO:0000256" key="8">
    <source>
        <dbReference type="ARBA" id="ARBA00023180"/>
    </source>
</evidence>
<keyword evidence="14" id="KW-1185">Reference proteome</keyword>
<dbReference type="Pfam" id="PF07686">
    <property type="entry name" value="V-set"/>
    <property type="match status" value="1"/>
</dbReference>
<evidence type="ECO:0000256" key="9">
    <source>
        <dbReference type="ARBA" id="ARBA00023319"/>
    </source>
</evidence>
<dbReference type="PROSITE" id="PS50835">
    <property type="entry name" value="IG_LIKE"/>
    <property type="match status" value="1"/>
</dbReference>
<dbReference type="InterPro" id="IPR003599">
    <property type="entry name" value="Ig_sub"/>
</dbReference>
<accession>A0A9D3QBK2</accession>
<dbReference type="SUPFAM" id="SSF48726">
    <property type="entry name" value="Immunoglobulin"/>
    <property type="match status" value="1"/>
</dbReference>
<evidence type="ECO:0000259" key="12">
    <source>
        <dbReference type="PROSITE" id="PS50835"/>
    </source>
</evidence>
<dbReference type="FunFam" id="2.60.40.10:FF:000193">
    <property type="entry name" value="Myelin protein zero-like 1 like"/>
    <property type="match status" value="1"/>
</dbReference>
<dbReference type="InterPro" id="IPR036179">
    <property type="entry name" value="Ig-like_dom_sf"/>
</dbReference>
<keyword evidence="7" id="KW-1015">Disulfide bond</keyword>
<dbReference type="GO" id="GO:0005886">
    <property type="term" value="C:plasma membrane"/>
    <property type="evidence" value="ECO:0007669"/>
    <property type="project" value="TreeGrafter"/>
</dbReference>
<evidence type="ECO:0000256" key="7">
    <source>
        <dbReference type="ARBA" id="ARBA00023157"/>
    </source>
</evidence>
<evidence type="ECO:0000313" key="14">
    <source>
        <dbReference type="Proteomes" id="UP001046870"/>
    </source>
</evidence>
<comment type="similarity">
    <text evidence="2">Belongs to the myelin P0 protein family.</text>
</comment>
<evidence type="ECO:0000256" key="1">
    <source>
        <dbReference type="ARBA" id="ARBA00004479"/>
    </source>
</evidence>
<feature type="transmembrane region" description="Helical" evidence="10">
    <location>
        <begin position="151"/>
        <end position="174"/>
    </location>
</feature>
<keyword evidence="3 10" id="KW-0812">Transmembrane</keyword>
<evidence type="ECO:0000256" key="6">
    <source>
        <dbReference type="ARBA" id="ARBA00023136"/>
    </source>
</evidence>
<dbReference type="InterPro" id="IPR013783">
    <property type="entry name" value="Ig-like_fold"/>
</dbReference>
<gene>
    <name evidence="13" type="ORF">MATL_G00043900</name>
</gene>
<dbReference type="AlphaFoldDB" id="A0A9D3QBK2"/>
<comment type="subcellular location">
    <subcellularLocation>
        <location evidence="1">Membrane</location>
        <topology evidence="1">Single-pass type I membrane protein</topology>
    </subcellularLocation>
</comment>
<evidence type="ECO:0000313" key="13">
    <source>
        <dbReference type="EMBL" id="KAG7483979.1"/>
    </source>
</evidence>
<feature type="signal peptide" evidence="11">
    <location>
        <begin position="1"/>
        <end position="26"/>
    </location>
</feature>
<reference evidence="13" key="1">
    <citation type="submission" date="2021-01" db="EMBL/GenBank/DDBJ databases">
        <authorList>
            <person name="Zahm M."/>
            <person name="Roques C."/>
            <person name="Cabau C."/>
            <person name="Klopp C."/>
            <person name="Donnadieu C."/>
            <person name="Jouanno E."/>
            <person name="Lampietro C."/>
            <person name="Louis A."/>
            <person name="Herpin A."/>
            <person name="Echchiki A."/>
            <person name="Berthelot C."/>
            <person name="Parey E."/>
            <person name="Roest-Crollius H."/>
            <person name="Braasch I."/>
            <person name="Postlethwait J."/>
            <person name="Bobe J."/>
            <person name="Montfort J."/>
            <person name="Bouchez O."/>
            <person name="Begum T."/>
            <person name="Mejri S."/>
            <person name="Adams A."/>
            <person name="Chen W.-J."/>
            <person name="Guiguen Y."/>
        </authorList>
    </citation>
    <scope>NUCLEOTIDE SEQUENCE</scope>
    <source>
        <strain evidence="13">YG-15Mar2019-1</strain>
        <tissue evidence="13">Brain</tissue>
    </source>
</reference>
<keyword evidence="8" id="KW-0325">Glycoprotein</keyword>
<comment type="caution">
    <text evidence="13">The sequence shown here is derived from an EMBL/GenBank/DDBJ whole genome shotgun (WGS) entry which is preliminary data.</text>
</comment>
<protein>
    <recommendedName>
        <fullName evidence="12">Ig-like domain-containing protein</fullName>
    </recommendedName>
</protein>
<dbReference type="EMBL" id="JAFDVH010000003">
    <property type="protein sequence ID" value="KAG7483979.1"/>
    <property type="molecule type" value="Genomic_DNA"/>
</dbReference>
<dbReference type="InterPro" id="IPR000920">
    <property type="entry name" value="Myelin_P0-rel"/>
</dbReference>
<dbReference type="PANTHER" id="PTHR13869">
    <property type="entry name" value="MYELIN P0 RELATED"/>
    <property type="match status" value="1"/>
</dbReference>
<dbReference type="Gene3D" id="2.60.40.10">
    <property type="entry name" value="Immunoglobulins"/>
    <property type="match status" value="1"/>
</dbReference>
<dbReference type="SMART" id="SM00409">
    <property type="entry name" value="IG"/>
    <property type="match status" value="1"/>
</dbReference>